<accession>A0ABR2MZF2</accession>
<feature type="transmembrane region" description="Helical" evidence="1">
    <location>
        <begin position="17"/>
        <end position="40"/>
    </location>
</feature>
<dbReference type="Pfam" id="PF08356">
    <property type="entry name" value="EF_assoc_2"/>
    <property type="match status" value="1"/>
</dbReference>
<comment type="caution">
    <text evidence="3">The sequence shown here is derived from an EMBL/GenBank/DDBJ whole genome shotgun (WGS) entry which is preliminary data.</text>
</comment>
<name>A0ABR2MZF2_9ASPA</name>
<evidence type="ECO:0000313" key="3">
    <source>
        <dbReference type="EMBL" id="KAK8969625.1"/>
    </source>
</evidence>
<feature type="domain" description="EF hand associated type-2" evidence="2">
    <location>
        <begin position="4"/>
        <end position="34"/>
    </location>
</feature>
<sequence>MSCGVNKNGLNWMKFIFLHYLFILKGRIETTLTINLYFLLQQLHKKYVTSDH</sequence>
<keyword evidence="1" id="KW-1133">Transmembrane helix</keyword>
<gene>
    <name evidence="3" type="ORF">KSP40_PGU002074</name>
</gene>
<reference evidence="3 4" key="1">
    <citation type="journal article" date="2022" name="Nat. Plants">
        <title>Genomes of leafy and leafless Platanthera orchids illuminate the evolution of mycoheterotrophy.</title>
        <authorList>
            <person name="Li M.H."/>
            <person name="Liu K.W."/>
            <person name="Li Z."/>
            <person name="Lu H.C."/>
            <person name="Ye Q.L."/>
            <person name="Zhang D."/>
            <person name="Wang J.Y."/>
            <person name="Li Y.F."/>
            <person name="Zhong Z.M."/>
            <person name="Liu X."/>
            <person name="Yu X."/>
            <person name="Liu D.K."/>
            <person name="Tu X.D."/>
            <person name="Liu B."/>
            <person name="Hao Y."/>
            <person name="Liao X.Y."/>
            <person name="Jiang Y.T."/>
            <person name="Sun W.H."/>
            <person name="Chen J."/>
            <person name="Chen Y.Q."/>
            <person name="Ai Y."/>
            <person name="Zhai J.W."/>
            <person name="Wu S.S."/>
            <person name="Zhou Z."/>
            <person name="Hsiao Y.Y."/>
            <person name="Wu W.L."/>
            <person name="Chen Y.Y."/>
            <person name="Lin Y.F."/>
            <person name="Hsu J.L."/>
            <person name="Li C.Y."/>
            <person name="Wang Z.W."/>
            <person name="Zhao X."/>
            <person name="Zhong W.Y."/>
            <person name="Ma X.K."/>
            <person name="Ma L."/>
            <person name="Huang J."/>
            <person name="Chen G.Z."/>
            <person name="Huang M.Z."/>
            <person name="Huang L."/>
            <person name="Peng D.H."/>
            <person name="Luo Y.B."/>
            <person name="Zou S.Q."/>
            <person name="Chen S.P."/>
            <person name="Lan S."/>
            <person name="Tsai W.C."/>
            <person name="Van de Peer Y."/>
            <person name="Liu Z.J."/>
        </authorList>
    </citation>
    <scope>NUCLEOTIDE SEQUENCE [LARGE SCALE GENOMIC DNA]</scope>
    <source>
        <strain evidence="3">Lor288</strain>
    </source>
</reference>
<evidence type="ECO:0000256" key="1">
    <source>
        <dbReference type="SAM" id="Phobius"/>
    </source>
</evidence>
<proteinExistence type="predicted"/>
<keyword evidence="1" id="KW-0472">Membrane</keyword>
<keyword evidence="1" id="KW-0812">Transmembrane</keyword>
<dbReference type="EMBL" id="JBBWWR010000003">
    <property type="protein sequence ID" value="KAK8969625.1"/>
    <property type="molecule type" value="Genomic_DNA"/>
</dbReference>
<keyword evidence="4" id="KW-1185">Reference proteome</keyword>
<dbReference type="Proteomes" id="UP001412067">
    <property type="component" value="Unassembled WGS sequence"/>
</dbReference>
<evidence type="ECO:0000313" key="4">
    <source>
        <dbReference type="Proteomes" id="UP001412067"/>
    </source>
</evidence>
<evidence type="ECO:0000259" key="2">
    <source>
        <dbReference type="Pfam" id="PF08356"/>
    </source>
</evidence>
<dbReference type="InterPro" id="IPR013567">
    <property type="entry name" value="EF_hand_assoc_2"/>
</dbReference>
<protein>
    <recommendedName>
        <fullName evidence="2">EF hand associated type-2 domain-containing protein</fullName>
    </recommendedName>
</protein>
<organism evidence="3 4">
    <name type="scientific">Platanthera guangdongensis</name>
    <dbReference type="NCBI Taxonomy" id="2320717"/>
    <lineage>
        <taxon>Eukaryota</taxon>
        <taxon>Viridiplantae</taxon>
        <taxon>Streptophyta</taxon>
        <taxon>Embryophyta</taxon>
        <taxon>Tracheophyta</taxon>
        <taxon>Spermatophyta</taxon>
        <taxon>Magnoliopsida</taxon>
        <taxon>Liliopsida</taxon>
        <taxon>Asparagales</taxon>
        <taxon>Orchidaceae</taxon>
        <taxon>Orchidoideae</taxon>
        <taxon>Orchideae</taxon>
        <taxon>Orchidinae</taxon>
        <taxon>Platanthera</taxon>
    </lineage>
</organism>